<dbReference type="GO" id="GO:0035485">
    <property type="term" value="F:adenine/guanine mispair binding"/>
    <property type="evidence" value="ECO:0007669"/>
    <property type="project" value="TreeGrafter"/>
</dbReference>
<comment type="function">
    <text evidence="13">Adenine glycosylase active on G-A mispairs.</text>
</comment>
<dbReference type="GO" id="GO:0000701">
    <property type="term" value="F:purine-specific mismatch base pair DNA N-glycosylase activity"/>
    <property type="evidence" value="ECO:0007669"/>
    <property type="project" value="UniProtKB-EC"/>
</dbReference>
<sequence length="553" mass="60642">MRPTRAAARQAASKLKLDASGASDTDRSAASPPSSPQLSPSSASSSETSPPPPPSKRHKPNPKKPFPTSQQSSLPLSRPHPPSYHTPLLLTSQATRQSLQKWFTKAHDTRAMPWRKPFLPASSTSSALKSQRAYEVYISEIMLQQTRVATVIAYYNAWMARWPSLSLLASATEEDVLSAWRGLGYYSRARRILQAAKLVEDRMGGEFPSTVEELMKIPGVGRYTAGAIAAIVYGRPEAMVDGNVLRVLSRQVGLMGDVKDKNVGGMLWEVAGDLVKVVAADGEDEISERPGLWGQALMELGSTVCTPTPKCGMCPVTETCQAYQEGYALAMGTGETEVGDIEDLCRICEEVEEIGGDEEDGPVKGKRKGKKTMSSFFENGTDGEGKLEIIVNYARKFPLRKPKKQVREEETVVCAIRRVADGKFLIHRRPDKGLLASLWEFPSHILPVSNGSAAKARKTVAVESVDGLVASTQNSGKRKRAETSTARYLGELGSVPWLFSHLKLTMHVHLFEVDEGSRIPEGPRSRWASPEEIDKESMGTGMRKCWTLVKEQE</sequence>
<evidence type="ECO:0000256" key="13">
    <source>
        <dbReference type="RuleBase" id="RU365096"/>
    </source>
</evidence>
<dbReference type="GO" id="GO:0006285">
    <property type="term" value="P:base-excision repair, AP site formation"/>
    <property type="evidence" value="ECO:0007669"/>
    <property type="project" value="UniProtKB-ARBA"/>
</dbReference>
<evidence type="ECO:0000256" key="7">
    <source>
        <dbReference type="ARBA" id="ARBA00022763"/>
    </source>
</evidence>
<evidence type="ECO:0000256" key="6">
    <source>
        <dbReference type="ARBA" id="ARBA00022723"/>
    </source>
</evidence>
<evidence type="ECO:0000256" key="1">
    <source>
        <dbReference type="ARBA" id="ARBA00000843"/>
    </source>
</evidence>
<keyword evidence="6" id="KW-0479">Metal-binding</keyword>
<dbReference type="GO" id="GO:0046872">
    <property type="term" value="F:metal ion binding"/>
    <property type="evidence" value="ECO:0007669"/>
    <property type="project" value="UniProtKB-UniRule"/>
</dbReference>
<keyword evidence="8" id="KW-0378">Hydrolase</keyword>
<dbReference type="SUPFAM" id="SSF48150">
    <property type="entry name" value="DNA-glycosylase"/>
    <property type="match status" value="1"/>
</dbReference>
<organism evidence="16 17">
    <name type="scientific">Echria macrotheca</name>
    <dbReference type="NCBI Taxonomy" id="438768"/>
    <lineage>
        <taxon>Eukaryota</taxon>
        <taxon>Fungi</taxon>
        <taxon>Dikarya</taxon>
        <taxon>Ascomycota</taxon>
        <taxon>Pezizomycotina</taxon>
        <taxon>Sordariomycetes</taxon>
        <taxon>Sordariomycetidae</taxon>
        <taxon>Sordariales</taxon>
        <taxon>Schizotheciaceae</taxon>
        <taxon>Echria</taxon>
    </lineage>
</organism>
<dbReference type="InterPro" id="IPR023170">
    <property type="entry name" value="HhH_base_excis_C"/>
</dbReference>
<dbReference type="SUPFAM" id="SSF55811">
    <property type="entry name" value="Nudix"/>
    <property type="match status" value="1"/>
</dbReference>
<dbReference type="InterPro" id="IPR000445">
    <property type="entry name" value="HhH_motif"/>
</dbReference>
<dbReference type="Gene3D" id="1.10.1670.10">
    <property type="entry name" value="Helix-hairpin-Helix base-excision DNA repair enzymes (C-terminal)"/>
    <property type="match status" value="1"/>
</dbReference>
<dbReference type="PANTHER" id="PTHR42944">
    <property type="entry name" value="ADENINE DNA GLYCOSYLASE"/>
    <property type="match status" value="1"/>
</dbReference>
<dbReference type="SMART" id="SM00478">
    <property type="entry name" value="ENDO3c"/>
    <property type="match status" value="1"/>
</dbReference>
<dbReference type="Gene3D" id="1.10.340.30">
    <property type="entry name" value="Hypothetical protein, domain 2"/>
    <property type="match status" value="1"/>
</dbReference>
<proteinExistence type="inferred from homology"/>
<dbReference type="GO" id="GO:0005634">
    <property type="term" value="C:nucleus"/>
    <property type="evidence" value="ECO:0007669"/>
    <property type="project" value="TreeGrafter"/>
</dbReference>
<dbReference type="PROSITE" id="PS01155">
    <property type="entry name" value="ENDONUCLEASE_III_2"/>
    <property type="match status" value="1"/>
</dbReference>
<dbReference type="CDD" id="cd03431">
    <property type="entry name" value="NUDIX_DNA_Glycosylase_C-MutY"/>
    <property type="match status" value="1"/>
</dbReference>
<dbReference type="InterPro" id="IPR015797">
    <property type="entry name" value="NUDIX_hydrolase-like_dom_sf"/>
</dbReference>
<evidence type="ECO:0000259" key="15">
    <source>
        <dbReference type="SMART" id="SM00478"/>
    </source>
</evidence>
<dbReference type="InterPro" id="IPR003265">
    <property type="entry name" value="HhH-GPD_domain"/>
</dbReference>
<dbReference type="InterPro" id="IPR003651">
    <property type="entry name" value="Endonuclease3_FeS-loop_motif"/>
</dbReference>
<dbReference type="EMBL" id="MU839847">
    <property type="protein sequence ID" value="KAK1750448.1"/>
    <property type="molecule type" value="Genomic_DNA"/>
</dbReference>
<feature type="compositionally biased region" description="Low complexity" evidence="14">
    <location>
        <begin position="28"/>
        <end position="48"/>
    </location>
</feature>
<evidence type="ECO:0000256" key="10">
    <source>
        <dbReference type="ARBA" id="ARBA00023014"/>
    </source>
</evidence>
<dbReference type="GO" id="GO:0034039">
    <property type="term" value="F:8-oxo-7,8-dihydroguanine DNA N-glycosylase activity"/>
    <property type="evidence" value="ECO:0007669"/>
    <property type="project" value="TreeGrafter"/>
</dbReference>
<evidence type="ECO:0000256" key="4">
    <source>
        <dbReference type="ARBA" id="ARBA00022023"/>
    </source>
</evidence>
<dbReference type="GO" id="GO:0006298">
    <property type="term" value="P:mismatch repair"/>
    <property type="evidence" value="ECO:0007669"/>
    <property type="project" value="TreeGrafter"/>
</dbReference>
<name>A0AAJ0F4L0_9PEZI</name>
<dbReference type="CDD" id="cd00056">
    <property type="entry name" value="ENDO3c"/>
    <property type="match status" value="1"/>
</dbReference>
<dbReference type="InterPro" id="IPR004036">
    <property type="entry name" value="Endonuclease-III-like_CS2"/>
</dbReference>
<evidence type="ECO:0000256" key="11">
    <source>
        <dbReference type="ARBA" id="ARBA00023204"/>
    </source>
</evidence>
<gene>
    <name evidence="16" type="ORF">QBC47DRAFT_332023</name>
</gene>
<dbReference type="Gene3D" id="3.90.79.10">
    <property type="entry name" value="Nucleoside Triphosphate Pyrophosphohydrolase"/>
    <property type="match status" value="1"/>
</dbReference>
<dbReference type="EC" id="3.2.2.31" evidence="3 13"/>
<evidence type="ECO:0000256" key="9">
    <source>
        <dbReference type="ARBA" id="ARBA00023004"/>
    </source>
</evidence>
<dbReference type="SMART" id="SM00525">
    <property type="entry name" value="FES"/>
    <property type="match status" value="1"/>
</dbReference>
<feature type="domain" description="HhH-GPD" evidence="15">
    <location>
        <begin position="142"/>
        <end position="303"/>
    </location>
</feature>
<dbReference type="AlphaFoldDB" id="A0AAJ0F4L0"/>
<comment type="caution">
    <text evidence="16">The sequence shown here is derived from an EMBL/GenBank/DDBJ whole genome shotgun (WGS) entry which is preliminary data.</text>
</comment>
<keyword evidence="7 13" id="KW-0227">DNA damage</keyword>
<evidence type="ECO:0000313" key="16">
    <source>
        <dbReference type="EMBL" id="KAK1750448.1"/>
    </source>
</evidence>
<protein>
    <recommendedName>
        <fullName evidence="4 13">Adenine DNA glycosylase</fullName>
        <ecNumber evidence="3 13">3.2.2.31</ecNumber>
    </recommendedName>
</protein>
<dbReference type="Pfam" id="PF14815">
    <property type="entry name" value="NUDIX_4"/>
    <property type="match status" value="1"/>
</dbReference>
<comment type="cofactor">
    <cofactor evidence="13">
        <name>[4Fe-4S] cluster</name>
        <dbReference type="ChEBI" id="CHEBI:49883"/>
    </cofactor>
    <text evidence="13">Binds 1 [4Fe-4S] cluster.</text>
</comment>
<dbReference type="FunFam" id="1.10.340.30:FF:000002">
    <property type="entry name" value="Adenine DNA glycosylase"/>
    <property type="match status" value="1"/>
</dbReference>
<feature type="compositionally biased region" description="Low complexity" evidence="14">
    <location>
        <begin position="66"/>
        <end position="77"/>
    </location>
</feature>
<keyword evidence="11" id="KW-0234">DNA repair</keyword>
<dbReference type="GO" id="GO:0051539">
    <property type="term" value="F:4 iron, 4 sulfur cluster binding"/>
    <property type="evidence" value="ECO:0007669"/>
    <property type="project" value="UniProtKB-UniRule"/>
</dbReference>
<accession>A0AAJ0F4L0</accession>
<evidence type="ECO:0000256" key="8">
    <source>
        <dbReference type="ARBA" id="ARBA00022801"/>
    </source>
</evidence>
<evidence type="ECO:0000256" key="14">
    <source>
        <dbReference type="SAM" id="MobiDB-lite"/>
    </source>
</evidence>
<keyword evidence="12 13" id="KW-0326">Glycosidase</keyword>
<dbReference type="InterPro" id="IPR011257">
    <property type="entry name" value="DNA_glycosylase"/>
</dbReference>
<evidence type="ECO:0000256" key="2">
    <source>
        <dbReference type="ARBA" id="ARBA00008343"/>
    </source>
</evidence>
<dbReference type="GO" id="GO:0032357">
    <property type="term" value="F:oxidized purine DNA binding"/>
    <property type="evidence" value="ECO:0007669"/>
    <property type="project" value="TreeGrafter"/>
</dbReference>
<dbReference type="Pfam" id="PF00730">
    <property type="entry name" value="HhH-GPD"/>
    <property type="match status" value="1"/>
</dbReference>
<dbReference type="InterPro" id="IPR044298">
    <property type="entry name" value="MIG/MutY"/>
</dbReference>
<dbReference type="InterPro" id="IPR029119">
    <property type="entry name" value="MutY_C"/>
</dbReference>
<feature type="region of interest" description="Disordered" evidence="14">
    <location>
        <begin position="1"/>
        <end position="87"/>
    </location>
</feature>
<comment type="similarity">
    <text evidence="2 13">Belongs to the Nth/MutY family.</text>
</comment>
<dbReference type="PANTHER" id="PTHR42944:SF1">
    <property type="entry name" value="ADENINE DNA GLYCOSYLASE"/>
    <property type="match status" value="1"/>
</dbReference>
<keyword evidence="5" id="KW-0004">4Fe-4S</keyword>
<evidence type="ECO:0000313" key="17">
    <source>
        <dbReference type="Proteomes" id="UP001239445"/>
    </source>
</evidence>
<dbReference type="Proteomes" id="UP001239445">
    <property type="component" value="Unassembled WGS sequence"/>
</dbReference>
<evidence type="ECO:0000256" key="3">
    <source>
        <dbReference type="ARBA" id="ARBA00012045"/>
    </source>
</evidence>
<comment type="catalytic activity">
    <reaction evidence="1 13">
        <text>Hydrolyzes free adenine bases from 7,8-dihydro-8-oxoguanine:adenine mismatched double-stranded DNA, leaving an apurinic site.</text>
        <dbReference type="EC" id="3.2.2.31"/>
    </reaction>
</comment>
<keyword evidence="9 13" id="KW-0408">Iron</keyword>
<dbReference type="Pfam" id="PF00633">
    <property type="entry name" value="HHH"/>
    <property type="match status" value="1"/>
</dbReference>
<reference evidence="16" key="1">
    <citation type="submission" date="2023-06" db="EMBL/GenBank/DDBJ databases">
        <title>Genome-scale phylogeny and comparative genomics of the fungal order Sordariales.</title>
        <authorList>
            <consortium name="Lawrence Berkeley National Laboratory"/>
            <person name="Hensen N."/>
            <person name="Bonometti L."/>
            <person name="Westerberg I."/>
            <person name="Brannstrom I.O."/>
            <person name="Guillou S."/>
            <person name="Cros-Aarteil S."/>
            <person name="Calhoun S."/>
            <person name="Haridas S."/>
            <person name="Kuo A."/>
            <person name="Mondo S."/>
            <person name="Pangilinan J."/>
            <person name="Riley R."/>
            <person name="Labutti K."/>
            <person name="Andreopoulos B."/>
            <person name="Lipzen A."/>
            <person name="Chen C."/>
            <person name="Yanf M."/>
            <person name="Daum C."/>
            <person name="Ng V."/>
            <person name="Clum A."/>
            <person name="Steindorff A."/>
            <person name="Ohm R."/>
            <person name="Martin F."/>
            <person name="Silar P."/>
            <person name="Natvig D."/>
            <person name="Lalanne C."/>
            <person name="Gautier V."/>
            <person name="Ament-Velasquez S.L."/>
            <person name="Kruys A."/>
            <person name="Hutchinson M.I."/>
            <person name="Powell A.J."/>
            <person name="Barry K."/>
            <person name="Miller A.N."/>
            <person name="Grigoriev I.V."/>
            <person name="Debuchy R."/>
            <person name="Gladieux P."/>
            <person name="Thoren M.H."/>
            <person name="Johannesson H."/>
        </authorList>
    </citation>
    <scope>NUCLEOTIDE SEQUENCE</scope>
    <source>
        <strain evidence="16">PSN4</strain>
    </source>
</reference>
<evidence type="ECO:0000256" key="5">
    <source>
        <dbReference type="ARBA" id="ARBA00022485"/>
    </source>
</evidence>
<keyword evidence="10" id="KW-0411">Iron-sulfur</keyword>
<keyword evidence="17" id="KW-1185">Reference proteome</keyword>
<evidence type="ECO:0000256" key="12">
    <source>
        <dbReference type="ARBA" id="ARBA00023295"/>
    </source>
</evidence>